<dbReference type="SUPFAM" id="SSF109604">
    <property type="entry name" value="HD-domain/PDEase-like"/>
    <property type="match status" value="1"/>
</dbReference>
<keyword evidence="5" id="KW-1185">Reference proteome</keyword>
<evidence type="ECO:0000259" key="3">
    <source>
        <dbReference type="PROSITE" id="PS51832"/>
    </source>
</evidence>
<evidence type="ECO:0000256" key="2">
    <source>
        <dbReference type="SAM" id="Phobius"/>
    </source>
</evidence>
<dbReference type="AlphaFoldDB" id="A0A4R1BSD4"/>
<keyword evidence="2" id="KW-1133">Transmembrane helix</keyword>
<protein>
    <submittedName>
        <fullName evidence="4">HD domain-containing protein</fullName>
    </submittedName>
</protein>
<dbReference type="EMBL" id="SKBU01000005">
    <property type="protein sequence ID" value="TCJ20206.1"/>
    <property type="molecule type" value="Genomic_DNA"/>
</dbReference>
<dbReference type="PROSITE" id="PS51832">
    <property type="entry name" value="HD_GYP"/>
    <property type="match status" value="1"/>
</dbReference>
<feature type="transmembrane region" description="Helical" evidence="2">
    <location>
        <begin position="69"/>
        <end position="90"/>
    </location>
</feature>
<organism evidence="4 5">
    <name type="scientific">Rubrobacter taiwanensis</name>
    <dbReference type="NCBI Taxonomy" id="185139"/>
    <lineage>
        <taxon>Bacteria</taxon>
        <taxon>Bacillati</taxon>
        <taxon>Actinomycetota</taxon>
        <taxon>Rubrobacteria</taxon>
        <taxon>Rubrobacterales</taxon>
        <taxon>Rubrobacteraceae</taxon>
        <taxon>Rubrobacter</taxon>
    </lineage>
</organism>
<dbReference type="PANTHER" id="PTHR43155:SF2">
    <property type="entry name" value="CYCLIC DI-GMP PHOSPHODIESTERASE PA4108"/>
    <property type="match status" value="1"/>
</dbReference>
<feature type="transmembrane region" description="Helical" evidence="2">
    <location>
        <begin position="102"/>
        <end position="122"/>
    </location>
</feature>
<gene>
    <name evidence="4" type="ORF">E0L93_02120</name>
</gene>
<feature type="transmembrane region" description="Helical" evidence="2">
    <location>
        <begin position="12"/>
        <end position="31"/>
    </location>
</feature>
<dbReference type="InterPro" id="IPR037522">
    <property type="entry name" value="HD_GYP_dom"/>
</dbReference>
<keyword evidence="2" id="KW-0472">Membrane</keyword>
<reference evidence="4 5" key="1">
    <citation type="submission" date="2019-03" db="EMBL/GenBank/DDBJ databases">
        <title>Whole genome sequence of a novel Rubrobacter taiwanensis strain, isolated from Yellowstone National Park.</title>
        <authorList>
            <person name="Freed S."/>
            <person name="Ramaley R.F."/>
            <person name="Kyndt J.A."/>
        </authorList>
    </citation>
    <scope>NUCLEOTIDE SEQUENCE [LARGE SCALE GENOMIC DNA]</scope>
    <source>
        <strain evidence="4 5">Yellowstone</strain>
    </source>
</reference>
<dbReference type="RefSeq" id="WP_132687863.1">
    <property type="nucleotide sequence ID" value="NZ_SKBU01000005.1"/>
</dbReference>
<dbReference type="Gene3D" id="1.10.3210.10">
    <property type="entry name" value="Hypothetical protein af1432"/>
    <property type="match status" value="1"/>
</dbReference>
<evidence type="ECO:0000256" key="1">
    <source>
        <dbReference type="SAM" id="Coils"/>
    </source>
</evidence>
<proteinExistence type="predicted"/>
<keyword evidence="1" id="KW-0175">Coiled coil</keyword>
<dbReference type="Proteomes" id="UP000295244">
    <property type="component" value="Unassembled WGS sequence"/>
</dbReference>
<accession>A0A4R1BSD4</accession>
<dbReference type="InterPro" id="IPR003607">
    <property type="entry name" value="HD/PDEase_dom"/>
</dbReference>
<feature type="coiled-coil region" evidence="1">
    <location>
        <begin position="221"/>
        <end position="255"/>
    </location>
</feature>
<name>A0A4R1BSD4_9ACTN</name>
<sequence>MSSPPRTGAARRYIYNLTALALAALAGWLYLYGISFDWLALGVAGVLALACAVSRRFPVSFGRVTIEAVDVAILAALVLLGPLWAILVAVPSMFYREKLRAVFTAATLVLQILAAGLAFGAFAEPLLSASRFDVGFVAGVVGGGFAFYALDYLVSTVLLRVKYGASPVQTLRESILPPVPSDVAAVLTALGVAYAMVAFGPAAGLVLFAGSVGAVTSLHMIWKWRNENRTLREEISHLEDERARLEEVLRSSHLEFAARIVQSLGRKDGYTASHAAARSVYAADMARELGLGADRVRQVEAAALLQDVGMVSVPDEVLLSPPERLNSLGRERLREHPVQGERILSGVPEFEEAAKWVRWHHERVDGTGYPDRLRAEWIPLEARILAVADAYVEKILGGPGRQALSALEARRELAGLADGVLDRDVVRTFLSVLDSRGGDYAAASGERFAFPGQTGRSAPAAGRSGHLRVVG</sequence>
<evidence type="ECO:0000313" key="5">
    <source>
        <dbReference type="Proteomes" id="UP000295244"/>
    </source>
</evidence>
<feature type="transmembrane region" description="Helical" evidence="2">
    <location>
        <begin position="202"/>
        <end position="222"/>
    </location>
</feature>
<dbReference type="Pfam" id="PF13487">
    <property type="entry name" value="HD_5"/>
    <property type="match status" value="1"/>
</dbReference>
<dbReference type="CDD" id="cd00077">
    <property type="entry name" value="HDc"/>
    <property type="match status" value="1"/>
</dbReference>
<feature type="transmembrane region" description="Helical" evidence="2">
    <location>
        <begin position="134"/>
        <end position="154"/>
    </location>
</feature>
<feature type="domain" description="HD-GYP" evidence="3">
    <location>
        <begin position="249"/>
        <end position="445"/>
    </location>
</feature>
<dbReference type="OrthoDB" id="9802066at2"/>
<evidence type="ECO:0000313" key="4">
    <source>
        <dbReference type="EMBL" id="TCJ20206.1"/>
    </source>
</evidence>
<comment type="caution">
    <text evidence="4">The sequence shown here is derived from an EMBL/GenBank/DDBJ whole genome shotgun (WGS) entry which is preliminary data.</text>
</comment>
<feature type="transmembrane region" description="Helical" evidence="2">
    <location>
        <begin position="38"/>
        <end position="57"/>
    </location>
</feature>
<keyword evidence="2" id="KW-0812">Transmembrane</keyword>
<dbReference type="PANTHER" id="PTHR43155">
    <property type="entry name" value="CYCLIC DI-GMP PHOSPHODIESTERASE PA4108-RELATED"/>
    <property type="match status" value="1"/>
</dbReference>